<dbReference type="InterPro" id="IPR036398">
    <property type="entry name" value="CA_dom_sf"/>
</dbReference>
<feature type="signal peptide" evidence="2">
    <location>
        <begin position="1"/>
        <end position="33"/>
    </location>
</feature>
<dbReference type="EMBL" id="PQIB02000008">
    <property type="protein sequence ID" value="RLN04067.1"/>
    <property type="molecule type" value="Genomic_DNA"/>
</dbReference>
<feature type="domain" description="Alpha-carbonic anhydrase" evidence="3">
    <location>
        <begin position="64"/>
        <end position="124"/>
    </location>
</feature>
<dbReference type="OrthoDB" id="429145at2759"/>
<organism evidence="4 5">
    <name type="scientific">Panicum miliaceum</name>
    <name type="common">Proso millet</name>
    <name type="synonym">Broomcorn millet</name>
    <dbReference type="NCBI Taxonomy" id="4540"/>
    <lineage>
        <taxon>Eukaryota</taxon>
        <taxon>Viridiplantae</taxon>
        <taxon>Streptophyta</taxon>
        <taxon>Embryophyta</taxon>
        <taxon>Tracheophyta</taxon>
        <taxon>Spermatophyta</taxon>
        <taxon>Magnoliopsida</taxon>
        <taxon>Liliopsida</taxon>
        <taxon>Poales</taxon>
        <taxon>Poaceae</taxon>
        <taxon>PACMAD clade</taxon>
        <taxon>Panicoideae</taxon>
        <taxon>Panicodae</taxon>
        <taxon>Paniceae</taxon>
        <taxon>Panicinae</taxon>
        <taxon>Panicum</taxon>
        <taxon>Panicum sect. Panicum</taxon>
    </lineage>
</organism>
<dbReference type="InterPro" id="IPR006311">
    <property type="entry name" value="TAT_signal"/>
</dbReference>
<gene>
    <name evidence="4" type="ORF">C2845_PM13G20700</name>
</gene>
<sequence>MGDLARRRHLRHAVGALLAAAFLLSAAAPGARAQEETGQGRARLQLRPGRGERPGSLGEIRPSWANCSRGRMQSPIDLSHDRVRLERSLGFLNYSYRPAQATIVNRGHDIMVRFSGDAGRLVINGTDELWVAVPRTFWREPWPAAIVLACARAVQ</sequence>
<dbReference type="AlphaFoldDB" id="A0A3L6RHP7"/>
<reference evidence="5" key="1">
    <citation type="journal article" date="2019" name="Nat. Commun.">
        <title>The genome of broomcorn millet.</title>
        <authorList>
            <person name="Zou C."/>
            <person name="Miki D."/>
            <person name="Li D."/>
            <person name="Tang Q."/>
            <person name="Xiao L."/>
            <person name="Rajput S."/>
            <person name="Deng P."/>
            <person name="Jia W."/>
            <person name="Huang R."/>
            <person name="Zhang M."/>
            <person name="Sun Y."/>
            <person name="Hu J."/>
            <person name="Fu X."/>
            <person name="Schnable P.S."/>
            <person name="Li F."/>
            <person name="Zhang H."/>
            <person name="Feng B."/>
            <person name="Zhu X."/>
            <person name="Liu R."/>
            <person name="Schnable J.C."/>
            <person name="Zhu J.-K."/>
            <person name="Zhang H."/>
        </authorList>
    </citation>
    <scope>NUCLEOTIDE SEQUENCE [LARGE SCALE GENOMIC DNA]</scope>
</reference>
<dbReference type="Proteomes" id="UP000275267">
    <property type="component" value="Unassembled WGS sequence"/>
</dbReference>
<feature type="region of interest" description="Disordered" evidence="1">
    <location>
        <begin position="33"/>
        <end position="58"/>
    </location>
</feature>
<protein>
    <submittedName>
        <fullName evidence="4">Alpha carbonic anhydrase 7-like</fullName>
    </submittedName>
</protein>
<name>A0A3L6RHP7_PANMI</name>
<proteinExistence type="predicted"/>
<comment type="caution">
    <text evidence="4">The sequence shown here is derived from an EMBL/GenBank/DDBJ whole genome shotgun (WGS) entry which is preliminary data.</text>
</comment>
<keyword evidence="5" id="KW-1185">Reference proteome</keyword>
<keyword evidence="2" id="KW-0732">Signal</keyword>
<dbReference type="Pfam" id="PF00194">
    <property type="entry name" value="Carb_anhydrase"/>
    <property type="match status" value="1"/>
</dbReference>
<accession>A0A3L6RHP7</accession>
<dbReference type="SUPFAM" id="SSF51069">
    <property type="entry name" value="Carbonic anhydrase"/>
    <property type="match status" value="1"/>
</dbReference>
<evidence type="ECO:0000256" key="1">
    <source>
        <dbReference type="SAM" id="MobiDB-lite"/>
    </source>
</evidence>
<evidence type="ECO:0000313" key="4">
    <source>
        <dbReference type="EMBL" id="RLN04067.1"/>
    </source>
</evidence>
<dbReference type="Gene3D" id="3.10.200.10">
    <property type="entry name" value="Alpha carbonic anhydrase"/>
    <property type="match status" value="1"/>
</dbReference>
<dbReference type="PROSITE" id="PS51318">
    <property type="entry name" value="TAT"/>
    <property type="match status" value="1"/>
</dbReference>
<evidence type="ECO:0000313" key="5">
    <source>
        <dbReference type="Proteomes" id="UP000275267"/>
    </source>
</evidence>
<feature type="chain" id="PRO_5018285659" evidence="2">
    <location>
        <begin position="34"/>
        <end position="155"/>
    </location>
</feature>
<dbReference type="InterPro" id="IPR001148">
    <property type="entry name" value="CA_dom"/>
</dbReference>
<dbReference type="STRING" id="4540.A0A3L6RHP7"/>
<evidence type="ECO:0000259" key="3">
    <source>
        <dbReference type="Pfam" id="PF00194"/>
    </source>
</evidence>
<evidence type="ECO:0000256" key="2">
    <source>
        <dbReference type="SAM" id="SignalP"/>
    </source>
</evidence>